<dbReference type="PROSITE" id="PS51186">
    <property type="entry name" value="GNAT"/>
    <property type="match status" value="1"/>
</dbReference>
<dbReference type="Proteomes" id="UP001320831">
    <property type="component" value="Unassembled WGS sequence"/>
</dbReference>
<dbReference type="Pfam" id="PF00583">
    <property type="entry name" value="Acetyltransf_1"/>
    <property type="match status" value="1"/>
</dbReference>
<dbReference type="Pfam" id="PF01047">
    <property type="entry name" value="MarR"/>
    <property type="match status" value="1"/>
</dbReference>
<dbReference type="SUPFAM" id="SSF46785">
    <property type="entry name" value="Winged helix' DNA-binding domain"/>
    <property type="match status" value="1"/>
</dbReference>
<keyword evidence="5" id="KW-1185">Reference proteome</keyword>
<evidence type="ECO:0000313" key="5">
    <source>
        <dbReference type="Proteomes" id="UP001320831"/>
    </source>
</evidence>
<dbReference type="InterPro" id="IPR016181">
    <property type="entry name" value="Acyl_CoA_acyltransferase"/>
</dbReference>
<keyword evidence="1" id="KW-0808">Transferase</keyword>
<dbReference type="PANTHER" id="PTHR13947">
    <property type="entry name" value="GNAT FAMILY N-ACETYLTRANSFERASE"/>
    <property type="match status" value="1"/>
</dbReference>
<dbReference type="InterPro" id="IPR050769">
    <property type="entry name" value="NAT_camello-type"/>
</dbReference>
<dbReference type="InterPro" id="IPR000182">
    <property type="entry name" value="GNAT_dom"/>
</dbReference>
<dbReference type="InterPro" id="IPR036390">
    <property type="entry name" value="WH_DNA-bd_sf"/>
</dbReference>
<dbReference type="RefSeq" id="WP_260901432.1">
    <property type="nucleotide sequence ID" value="NZ_JAOCZP010000002.1"/>
</dbReference>
<comment type="caution">
    <text evidence="4">The sequence shown here is derived from an EMBL/GenBank/DDBJ whole genome shotgun (WGS) entry which is preliminary data.</text>
</comment>
<evidence type="ECO:0000313" key="4">
    <source>
        <dbReference type="EMBL" id="MCT7374881.1"/>
    </source>
</evidence>
<dbReference type="SMART" id="SM00347">
    <property type="entry name" value="HTH_MARR"/>
    <property type="match status" value="1"/>
</dbReference>
<feature type="domain" description="HTH marR-type" evidence="2">
    <location>
        <begin position="1"/>
        <end position="143"/>
    </location>
</feature>
<dbReference type="CDD" id="cd04301">
    <property type="entry name" value="NAT_SF"/>
    <property type="match status" value="1"/>
</dbReference>
<dbReference type="InterPro" id="IPR036388">
    <property type="entry name" value="WH-like_DNA-bd_sf"/>
</dbReference>
<dbReference type="Gene3D" id="3.40.630.30">
    <property type="match status" value="1"/>
</dbReference>
<proteinExistence type="predicted"/>
<feature type="domain" description="N-acetyltransferase" evidence="3">
    <location>
        <begin position="155"/>
        <end position="311"/>
    </location>
</feature>
<dbReference type="Gene3D" id="1.10.10.10">
    <property type="entry name" value="Winged helix-like DNA-binding domain superfamily/Winged helix DNA-binding domain"/>
    <property type="match status" value="1"/>
</dbReference>
<protein>
    <submittedName>
        <fullName evidence="4">Bifunctional helix-turn-helix transcriptional regulator/GNAT family N-acetyltransferase</fullName>
    </submittedName>
</protein>
<evidence type="ECO:0000259" key="2">
    <source>
        <dbReference type="PROSITE" id="PS50995"/>
    </source>
</evidence>
<dbReference type="PROSITE" id="PS50995">
    <property type="entry name" value="HTH_MARR_2"/>
    <property type="match status" value="1"/>
</dbReference>
<dbReference type="PANTHER" id="PTHR13947:SF37">
    <property type="entry name" value="LD18367P"/>
    <property type="match status" value="1"/>
</dbReference>
<evidence type="ECO:0000256" key="1">
    <source>
        <dbReference type="ARBA" id="ARBA00022679"/>
    </source>
</evidence>
<reference evidence="4 5" key="1">
    <citation type="submission" date="2022-09" db="EMBL/GenBank/DDBJ databases">
        <title>Chelativorans salina sp. nov., a novel slightly halophilic bacterium isolated from a saline lake sediment enrichment.</title>
        <authorList>
            <person name="Gao L."/>
            <person name="Fang B.-Z."/>
            <person name="Li W.-J."/>
        </authorList>
    </citation>
    <scope>NUCLEOTIDE SEQUENCE [LARGE SCALE GENOMIC DNA]</scope>
    <source>
        <strain evidence="4 5">EGI FJ00035</strain>
    </source>
</reference>
<accession>A0ABT2LKS9</accession>
<gene>
    <name evidence="4" type="ORF">N5A92_07500</name>
</gene>
<dbReference type="InterPro" id="IPR000835">
    <property type="entry name" value="HTH_MarR-typ"/>
</dbReference>
<name>A0ABT2LKS9_9HYPH</name>
<organism evidence="4 5">
    <name type="scientific">Chelativorans salis</name>
    <dbReference type="NCBI Taxonomy" id="2978478"/>
    <lineage>
        <taxon>Bacteria</taxon>
        <taxon>Pseudomonadati</taxon>
        <taxon>Pseudomonadota</taxon>
        <taxon>Alphaproteobacteria</taxon>
        <taxon>Hyphomicrobiales</taxon>
        <taxon>Phyllobacteriaceae</taxon>
        <taxon>Chelativorans</taxon>
    </lineage>
</organism>
<dbReference type="EMBL" id="JAOCZP010000002">
    <property type="protein sequence ID" value="MCT7374881.1"/>
    <property type="molecule type" value="Genomic_DNA"/>
</dbReference>
<evidence type="ECO:0000259" key="3">
    <source>
        <dbReference type="PROSITE" id="PS51186"/>
    </source>
</evidence>
<sequence length="311" mass="35435">MQPVQAPSERQIADMRRFNRFYTRQIGVLEEGMYKSEFSLTEARVLFELAHRDRLTASVLGNDLGLDAGYLSRMLKKFERHGLLKRQPSTEDGRQSHLTLTEEGRRAFEPLDRAARDLVEALLAPLPAADRETLTAAMRTVERLLGPAPEREAPYALRPLRVGDIGWIIHRQGLLYHQEYGWDESYEALVAEILSAFVTNCDPRFEASWIAECDGEIVGSVFVVRASEETAKLRLLYVEPAARGLGIGRRLVDECIGFARAKDYKRLTLWTNDILVSARRIYQAAGFRLEKEEPHHSFGKDLVGQTWTFDL</sequence>
<dbReference type="SUPFAM" id="SSF55729">
    <property type="entry name" value="Acyl-CoA N-acyltransferases (Nat)"/>
    <property type="match status" value="1"/>
</dbReference>